<dbReference type="Pfam" id="PF00383">
    <property type="entry name" value="dCMP_cyt_deam_1"/>
    <property type="match status" value="1"/>
</dbReference>
<dbReference type="InterPro" id="IPR035105">
    <property type="entry name" value="Deoxycytidylate_deaminase_dom"/>
</dbReference>
<dbReference type="Proteomes" id="UP001295684">
    <property type="component" value="Unassembled WGS sequence"/>
</dbReference>
<dbReference type="AlphaFoldDB" id="A0AAD1UIV7"/>
<dbReference type="EMBL" id="CAMPGE010011387">
    <property type="protein sequence ID" value="CAI2370223.1"/>
    <property type="molecule type" value="Genomic_DNA"/>
</dbReference>
<dbReference type="PANTHER" id="PTHR11086">
    <property type="entry name" value="DEOXYCYTIDYLATE DEAMINASE-RELATED"/>
    <property type="match status" value="1"/>
</dbReference>
<evidence type="ECO:0000256" key="3">
    <source>
        <dbReference type="ARBA" id="ARBA00022723"/>
    </source>
</evidence>
<sequence>MHVALMGTICSGKKIFANILKDEYGFIVIDLSAIFCCDSSIEPMEWIKEHNPHFEAAIEAISVQKEADLHDCLTPNEQQRIDSDAYSPIISKNTHRVTDSETSEETISIAKKFDFSGKEEKEDQKEDQKEEEESKELTLITPEENKESIKALFPKKFPKDYYLDEESQIRVEQITTKVVRIIKDYRKLDFVIYPVVDLSLWDSLLLTCYHLDSPLKMRYNSFKEKYGEDIELMDFIELEDDIVFKSKYQTWKMDKYQERIKNHYVTDGTQEDLKRKIIEFNPVNEEMIRPKWPTYFMRLAHIVSSRSNCIKKSVGAIIVNENQQIVATGYNGTPFGFENCYEGGCSRCNDFNNKQGENLDLCVCIHAEENAILMASRVQTDGCSLYVTLHPCALCAKFIIQSGIKKIYYYEDYNSKISRSILSKMKIPVTKIDPYH</sequence>
<feature type="region of interest" description="Disordered" evidence="9">
    <location>
        <begin position="117"/>
        <end position="137"/>
    </location>
</feature>
<feature type="compositionally biased region" description="Basic and acidic residues" evidence="9">
    <location>
        <begin position="117"/>
        <end position="128"/>
    </location>
</feature>
<accession>A0AAD1UIV7</accession>
<dbReference type="EC" id="3.5.4.12" evidence="7"/>
<dbReference type="PANTHER" id="PTHR11086:SF18">
    <property type="entry name" value="DEOXYCYTIDYLATE DEAMINASE"/>
    <property type="match status" value="1"/>
</dbReference>
<dbReference type="InterPro" id="IPR016193">
    <property type="entry name" value="Cytidine_deaminase-like"/>
</dbReference>
<evidence type="ECO:0000256" key="1">
    <source>
        <dbReference type="ARBA" id="ARBA00001947"/>
    </source>
</evidence>
<proteinExistence type="inferred from homology"/>
<protein>
    <recommendedName>
        <fullName evidence="8">dCMP deaminase</fullName>
        <ecNumber evidence="7">3.5.4.12</ecNumber>
    </recommendedName>
    <alternativeName>
        <fullName evidence="8">dCMP deaminase</fullName>
    </alternativeName>
</protein>
<evidence type="ECO:0000256" key="5">
    <source>
        <dbReference type="ARBA" id="ARBA00022801"/>
    </source>
</evidence>
<dbReference type="GO" id="GO:0004132">
    <property type="term" value="F:dCMP deaminase activity"/>
    <property type="evidence" value="ECO:0007669"/>
    <property type="project" value="UniProtKB-EC"/>
</dbReference>
<dbReference type="PROSITE" id="PS51747">
    <property type="entry name" value="CYT_DCMP_DEAMINASES_2"/>
    <property type="match status" value="1"/>
</dbReference>
<evidence type="ECO:0000313" key="12">
    <source>
        <dbReference type="Proteomes" id="UP001295684"/>
    </source>
</evidence>
<dbReference type="GO" id="GO:0009165">
    <property type="term" value="P:nucleotide biosynthetic process"/>
    <property type="evidence" value="ECO:0007669"/>
    <property type="project" value="UniProtKB-KW"/>
</dbReference>
<dbReference type="SUPFAM" id="SSF53927">
    <property type="entry name" value="Cytidine deaminase-like"/>
    <property type="match status" value="1"/>
</dbReference>
<gene>
    <name evidence="11" type="ORF">ECRASSUSDP1_LOCUS11531</name>
</gene>
<keyword evidence="12" id="KW-1185">Reference proteome</keyword>
<comment type="caution">
    <text evidence="11">The sequence shown here is derived from an EMBL/GenBank/DDBJ whole genome shotgun (WGS) entry which is preliminary data.</text>
</comment>
<evidence type="ECO:0000313" key="11">
    <source>
        <dbReference type="EMBL" id="CAI2370223.1"/>
    </source>
</evidence>
<dbReference type="InterPro" id="IPR002125">
    <property type="entry name" value="CMP_dCMP_dom"/>
</dbReference>
<dbReference type="InterPro" id="IPR015517">
    <property type="entry name" value="dCMP_deaminase-rel"/>
</dbReference>
<keyword evidence="4" id="KW-0545">Nucleotide biosynthesis</keyword>
<dbReference type="InterPro" id="IPR016192">
    <property type="entry name" value="APOBEC/CMP_deaminase_Zn-bd"/>
</dbReference>
<evidence type="ECO:0000256" key="7">
    <source>
        <dbReference type="ARBA" id="ARBA00038938"/>
    </source>
</evidence>
<name>A0AAD1UIV7_EUPCR</name>
<dbReference type="GO" id="GO:0008270">
    <property type="term" value="F:zinc ion binding"/>
    <property type="evidence" value="ECO:0007669"/>
    <property type="project" value="InterPro"/>
</dbReference>
<feature type="domain" description="CMP/dCMP-type deaminase" evidence="10">
    <location>
        <begin position="291"/>
        <end position="436"/>
    </location>
</feature>
<comment type="similarity">
    <text evidence="2">Belongs to the cytidine and deoxycytidylate deaminase family.</text>
</comment>
<dbReference type="GO" id="GO:0005737">
    <property type="term" value="C:cytoplasm"/>
    <property type="evidence" value="ECO:0007669"/>
    <property type="project" value="TreeGrafter"/>
</dbReference>
<dbReference type="Gene3D" id="3.40.140.10">
    <property type="entry name" value="Cytidine Deaminase, domain 2"/>
    <property type="match status" value="1"/>
</dbReference>
<evidence type="ECO:0000256" key="4">
    <source>
        <dbReference type="ARBA" id="ARBA00022727"/>
    </source>
</evidence>
<organism evidence="11 12">
    <name type="scientific">Euplotes crassus</name>
    <dbReference type="NCBI Taxonomy" id="5936"/>
    <lineage>
        <taxon>Eukaryota</taxon>
        <taxon>Sar</taxon>
        <taxon>Alveolata</taxon>
        <taxon>Ciliophora</taxon>
        <taxon>Intramacronucleata</taxon>
        <taxon>Spirotrichea</taxon>
        <taxon>Hypotrichia</taxon>
        <taxon>Euplotida</taxon>
        <taxon>Euplotidae</taxon>
        <taxon>Moneuplotes</taxon>
    </lineage>
</organism>
<reference evidence="11" key="1">
    <citation type="submission" date="2023-07" db="EMBL/GenBank/DDBJ databases">
        <authorList>
            <consortium name="AG Swart"/>
            <person name="Singh M."/>
            <person name="Singh A."/>
            <person name="Seah K."/>
            <person name="Emmerich C."/>
        </authorList>
    </citation>
    <scope>NUCLEOTIDE SEQUENCE</scope>
    <source>
        <strain evidence="11">DP1</strain>
    </source>
</reference>
<keyword evidence="3" id="KW-0479">Metal-binding</keyword>
<comment type="cofactor">
    <cofactor evidence="1">
        <name>Zn(2+)</name>
        <dbReference type="ChEBI" id="CHEBI:29105"/>
    </cofactor>
</comment>
<dbReference type="PROSITE" id="PS00903">
    <property type="entry name" value="CYT_DCMP_DEAMINASES_1"/>
    <property type="match status" value="1"/>
</dbReference>
<dbReference type="CDD" id="cd01286">
    <property type="entry name" value="deoxycytidylate_deaminase"/>
    <property type="match status" value="1"/>
</dbReference>
<evidence type="ECO:0000256" key="8">
    <source>
        <dbReference type="ARBA" id="ARBA00041763"/>
    </source>
</evidence>
<evidence type="ECO:0000256" key="9">
    <source>
        <dbReference type="SAM" id="MobiDB-lite"/>
    </source>
</evidence>
<evidence type="ECO:0000256" key="6">
    <source>
        <dbReference type="ARBA" id="ARBA00022833"/>
    </source>
</evidence>
<evidence type="ECO:0000259" key="10">
    <source>
        <dbReference type="PROSITE" id="PS51747"/>
    </source>
</evidence>
<evidence type="ECO:0000256" key="2">
    <source>
        <dbReference type="ARBA" id="ARBA00006576"/>
    </source>
</evidence>
<keyword evidence="6" id="KW-0862">Zinc</keyword>
<keyword evidence="5" id="KW-0378">Hydrolase</keyword>